<proteinExistence type="inferred from homology"/>
<dbReference type="Pfam" id="PF00067">
    <property type="entry name" value="p450"/>
    <property type="match status" value="1"/>
</dbReference>
<evidence type="ECO:0000256" key="3">
    <source>
        <dbReference type="ARBA" id="ARBA00022617"/>
    </source>
</evidence>
<dbReference type="InterPro" id="IPR001128">
    <property type="entry name" value="Cyt_P450"/>
</dbReference>
<evidence type="ECO:0000256" key="10">
    <source>
        <dbReference type="SAM" id="MobiDB-lite"/>
    </source>
</evidence>
<evidence type="ECO:0000313" key="12">
    <source>
        <dbReference type="EMBL" id="KAH7362456.1"/>
    </source>
</evidence>
<evidence type="ECO:0000256" key="4">
    <source>
        <dbReference type="ARBA" id="ARBA00022723"/>
    </source>
</evidence>
<keyword evidence="13" id="KW-1185">Reference proteome</keyword>
<feature type="binding site" description="axial binding residue" evidence="8">
    <location>
        <position position="473"/>
    </location>
    <ligand>
        <name>heme</name>
        <dbReference type="ChEBI" id="CHEBI:30413"/>
    </ligand>
    <ligandPart>
        <name>Fe</name>
        <dbReference type="ChEBI" id="CHEBI:18248"/>
    </ligandPart>
</feature>
<evidence type="ECO:0000256" key="1">
    <source>
        <dbReference type="ARBA" id="ARBA00001971"/>
    </source>
</evidence>
<comment type="similarity">
    <text evidence="2 9">Belongs to the cytochrome P450 family.</text>
</comment>
<sequence>MLLGKLVEVVSLAGWATVLSTLVATYVSGVVIYRLYFHPLAKYPGPFWAKISGFPAHYHTQKRNRHIWLHSLQEKYGPTFRYTPNSVLFNTPSGYQQIFNPKANVGKSEYYETYVRTPGAFTTWNATSKDIHARKRRVLTNCFSDKAIRNAEPYIHQNLDRWCGLLQDEIDKNGGEWTQSLNMADWSNNLIFDILGDLCFGKSFDMKEPGSELRFVPELMATFLCVMHPIAFSPFAPLWIWLKPRGLDALLAATAPPALANWGGFVAKCFEDRTKVEEDLKKNPRPESEIRKDFFHYLFGAIDPETGKPGYTLPELAGETEMMLVAGSDTTSITTAAAIFYLVRNPDVQSRLATELRGMFDGPEDIKAGPRLQNDCKYLQAFIKEVLRVSSPAPAEMGRVVLKGGTVVEGDYLPEGIKASTSAYCMHHSPELYEKPFEFRPERWIVGEKDSTAETVARAESGYMPFSTGPRGCIGKNLAYLEMSLVVGKLVHGFELKQDPKSNNLGGGRPDMEEGRQDPEQYQLYEIFAAMRDGPMVQLKRRD</sequence>
<keyword evidence="7 9" id="KW-0503">Monooxygenase</keyword>
<dbReference type="GO" id="GO:0005506">
    <property type="term" value="F:iron ion binding"/>
    <property type="evidence" value="ECO:0007669"/>
    <property type="project" value="InterPro"/>
</dbReference>
<dbReference type="InterPro" id="IPR050121">
    <property type="entry name" value="Cytochrome_P450_monoxygenase"/>
</dbReference>
<keyword evidence="11" id="KW-0812">Transmembrane</keyword>
<dbReference type="PROSITE" id="PS00086">
    <property type="entry name" value="CYTOCHROME_P450"/>
    <property type="match status" value="1"/>
</dbReference>
<reference evidence="12" key="1">
    <citation type="journal article" date="2021" name="Nat. Commun.">
        <title>Genetic determinants of endophytism in the Arabidopsis root mycobiome.</title>
        <authorList>
            <person name="Mesny F."/>
            <person name="Miyauchi S."/>
            <person name="Thiergart T."/>
            <person name="Pickel B."/>
            <person name="Atanasova L."/>
            <person name="Karlsson M."/>
            <person name="Huettel B."/>
            <person name="Barry K.W."/>
            <person name="Haridas S."/>
            <person name="Chen C."/>
            <person name="Bauer D."/>
            <person name="Andreopoulos W."/>
            <person name="Pangilinan J."/>
            <person name="LaButti K."/>
            <person name="Riley R."/>
            <person name="Lipzen A."/>
            <person name="Clum A."/>
            <person name="Drula E."/>
            <person name="Henrissat B."/>
            <person name="Kohler A."/>
            <person name="Grigoriev I.V."/>
            <person name="Martin F.M."/>
            <person name="Hacquard S."/>
        </authorList>
    </citation>
    <scope>NUCLEOTIDE SEQUENCE</scope>
    <source>
        <strain evidence="12">MPI-CAGE-AT-0016</strain>
    </source>
</reference>
<evidence type="ECO:0000256" key="8">
    <source>
        <dbReference type="PIRSR" id="PIRSR602401-1"/>
    </source>
</evidence>
<dbReference type="PRINTS" id="PR00385">
    <property type="entry name" value="P450"/>
</dbReference>
<dbReference type="Gene3D" id="1.10.630.10">
    <property type="entry name" value="Cytochrome P450"/>
    <property type="match status" value="1"/>
</dbReference>
<protein>
    <submittedName>
        <fullName evidence="12">Cytochrome P450</fullName>
    </submittedName>
</protein>
<dbReference type="PANTHER" id="PTHR24305">
    <property type="entry name" value="CYTOCHROME P450"/>
    <property type="match status" value="1"/>
</dbReference>
<evidence type="ECO:0000256" key="11">
    <source>
        <dbReference type="SAM" id="Phobius"/>
    </source>
</evidence>
<dbReference type="Proteomes" id="UP000813385">
    <property type="component" value="Unassembled WGS sequence"/>
</dbReference>
<feature type="region of interest" description="Disordered" evidence="10">
    <location>
        <begin position="498"/>
        <end position="517"/>
    </location>
</feature>
<gene>
    <name evidence="12" type="ORF">B0T11DRAFT_339262</name>
</gene>
<evidence type="ECO:0000256" key="2">
    <source>
        <dbReference type="ARBA" id="ARBA00010617"/>
    </source>
</evidence>
<keyword evidence="4 8" id="KW-0479">Metal-binding</keyword>
<accession>A0A8K0X386</accession>
<dbReference type="PRINTS" id="PR00463">
    <property type="entry name" value="EP450I"/>
</dbReference>
<feature type="transmembrane region" description="Helical" evidence="11">
    <location>
        <begin position="12"/>
        <end position="33"/>
    </location>
</feature>
<comment type="cofactor">
    <cofactor evidence="1 8">
        <name>heme</name>
        <dbReference type="ChEBI" id="CHEBI:30413"/>
    </cofactor>
</comment>
<keyword evidence="11" id="KW-0472">Membrane</keyword>
<dbReference type="GO" id="GO:0004497">
    <property type="term" value="F:monooxygenase activity"/>
    <property type="evidence" value="ECO:0007669"/>
    <property type="project" value="UniProtKB-KW"/>
</dbReference>
<evidence type="ECO:0000256" key="7">
    <source>
        <dbReference type="ARBA" id="ARBA00023033"/>
    </source>
</evidence>
<evidence type="ECO:0000256" key="6">
    <source>
        <dbReference type="ARBA" id="ARBA00023004"/>
    </source>
</evidence>
<dbReference type="GO" id="GO:0020037">
    <property type="term" value="F:heme binding"/>
    <property type="evidence" value="ECO:0007669"/>
    <property type="project" value="InterPro"/>
</dbReference>
<evidence type="ECO:0000313" key="13">
    <source>
        <dbReference type="Proteomes" id="UP000813385"/>
    </source>
</evidence>
<evidence type="ECO:0000256" key="5">
    <source>
        <dbReference type="ARBA" id="ARBA00023002"/>
    </source>
</evidence>
<evidence type="ECO:0000256" key="9">
    <source>
        <dbReference type="RuleBase" id="RU000461"/>
    </source>
</evidence>
<name>A0A8K0X386_9PEZI</name>
<dbReference type="AlphaFoldDB" id="A0A8K0X386"/>
<feature type="transmembrane region" description="Helical" evidence="11">
    <location>
        <begin position="219"/>
        <end position="242"/>
    </location>
</feature>
<keyword evidence="5 9" id="KW-0560">Oxidoreductase</keyword>
<dbReference type="InterPro" id="IPR002401">
    <property type="entry name" value="Cyt_P450_E_grp-I"/>
</dbReference>
<dbReference type="PANTHER" id="PTHR24305:SF237">
    <property type="entry name" value="CYTOCHROME P450 MONOOXYGENASE ATNE-RELATED"/>
    <property type="match status" value="1"/>
</dbReference>
<organism evidence="12 13">
    <name type="scientific">Plectosphaerella cucumerina</name>
    <dbReference type="NCBI Taxonomy" id="40658"/>
    <lineage>
        <taxon>Eukaryota</taxon>
        <taxon>Fungi</taxon>
        <taxon>Dikarya</taxon>
        <taxon>Ascomycota</taxon>
        <taxon>Pezizomycotina</taxon>
        <taxon>Sordariomycetes</taxon>
        <taxon>Hypocreomycetidae</taxon>
        <taxon>Glomerellales</taxon>
        <taxon>Plectosphaerellaceae</taxon>
        <taxon>Plectosphaerella</taxon>
    </lineage>
</organism>
<comment type="caution">
    <text evidence="12">The sequence shown here is derived from an EMBL/GenBank/DDBJ whole genome shotgun (WGS) entry which is preliminary data.</text>
</comment>
<keyword evidence="6 8" id="KW-0408">Iron</keyword>
<keyword evidence="11" id="KW-1133">Transmembrane helix</keyword>
<dbReference type="InterPro" id="IPR017972">
    <property type="entry name" value="Cyt_P450_CS"/>
</dbReference>
<keyword evidence="3 8" id="KW-0349">Heme</keyword>
<dbReference type="SUPFAM" id="SSF48264">
    <property type="entry name" value="Cytochrome P450"/>
    <property type="match status" value="1"/>
</dbReference>
<dbReference type="EMBL" id="JAGPXD010000003">
    <property type="protein sequence ID" value="KAH7362456.1"/>
    <property type="molecule type" value="Genomic_DNA"/>
</dbReference>
<dbReference type="InterPro" id="IPR036396">
    <property type="entry name" value="Cyt_P450_sf"/>
</dbReference>
<dbReference type="OrthoDB" id="1470350at2759"/>
<dbReference type="GO" id="GO:0016705">
    <property type="term" value="F:oxidoreductase activity, acting on paired donors, with incorporation or reduction of molecular oxygen"/>
    <property type="evidence" value="ECO:0007669"/>
    <property type="project" value="InterPro"/>
</dbReference>
<dbReference type="CDD" id="cd11061">
    <property type="entry name" value="CYP67-like"/>
    <property type="match status" value="1"/>
</dbReference>